<dbReference type="InterPro" id="IPR052158">
    <property type="entry name" value="INH-QAR"/>
</dbReference>
<dbReference type="OrthoDB" id="8543772at2"/>
<dbReference type="SUPFAM" id="SSF46689">
    <property type="entry name" value="Homeodomain-like"/>
    <property type="match status" value="2"/>
</dbReference>
<dbReference type="Proteomes" id="UP000580517">
    <property type="component" value="Unassembled WGS sequence"/>
</dbReference>
<evidence type="ECO:0000256" key="2">
    <source>
        <dbReference type="ARBA" id="ARBA00023163"/>
    </source>
</evidence>
<dbReference type="AlphaFoldDB" id="A0A853F8I7"/>
<dbReference type="Pfam" id="PF12833">
    <property type="entry name" value="HTH_18"/>
    <property type="match status" value="1"/>
</dbReference>
<dbReference type="PROSITE" id="PS01124">
    <property type="entry name" value="HTH_ARAC_FAMILY_2"/>
    <property type="match status" value="1"/>
</dbReference>
<keyword evidence="1" id="KW-0805">Transcription regulation</keyword>
<dbReference type="RefSeq" id="WP_129967821.1">
    <property type="nucleotide sequence ID" value="NZ_JACCEW010000001.1"/>
</dbReference>
<name>A0A853F8I7_9BURK</name>
<dbReference type="EMBL" id="JACCEW010000001">
    <property type="protein sequence ID" value="NYT35882.1"/>
    <property type="molecule type" value="Genomic_DNA"/>
</dbReference>
<evidence type="ECO:0000259" key="3">
    <source>
        <dbReference type="PROSITE" id="PS01124"/>
    </source>
</evidence>
<gene>
    <name evidence="4" type="ORF">H0A68_03285</name>
</gene>
<dbReference type="GO" id="GO:0003700">
    <property type="term" value="F:DNA-binding transcription factor activity"/>
    <property type="evidence" value="ECO:0007669"/>
    <property type="project" value="InterPro"/>
</dbReference>
<dbReference type="Gene3D" id="1.10.10.60">
    <property type="entry name" value="Homeodomain-like"/>
    <property type="match status" value="1"/>
</dbReference>
<dbReference type="Gene3D" id="3.40.50.880">
    <property type="match status" value="1"/>
</dbReference>
<organism evidence="4 5">
    <name type="scientific">Allopusillimonas soli</name>
    <dbReference type="NCBI Taxonomy" id="659016"/>
    <lineage>
        <taxon>Bacteria</taxon>
        <taxon>Pseudomonadati</taxon>
        <taxon>Pseudomonadota</taxon>
        <taxon>Betaproteobacteria</taxon>
        <taxon>Burkholderiales</taxon>
        <taxon>Alcaligenaceae</taxon>
        <taxon>Allopusillimonas</taxon>
    </lineage>
</organism>
<protein>
    <submittedName>
        <fullName evidence="4">Helix-turn-helix domain-containing protein</fullName>
    </submittedName>
</protein>
<proteinExistence type="predicted"/>
<comment type="caution">
    <text evidence="4">The sequence shown here is derived from an EMBL/GenBank/DDBJ whole genome shotgun (WGS) entry which is preliminary data.</text>
</comment>
<evidence type="ECO:0000313" key="4">
    <source>
        <dbReference type="EMBL" id="NYT35882.1"/>
    </source>
</evidence>
<evidence type="ECO:0000256" key="1">
    <source>
        <dbReference type="ARBA" id="ARBA00023015"/>
    </source>
</evidence>
<accession>A0A853F8I7</accession>
<keyword evidence="5" id="KW-1185">Reference proteome</keyword>
<dbReference type="Pfam" id="PF01965">
    <property type="entry name" value="DJ-1_PfpI"/>
    <property type="match status" value="1"/>
</dbReference>
<dbReference type="PANTHER" id="PTHR43130:SF3">
    <property type="entry name" value="HTH-TYPE TRANSCRIPTIONAL REGULATOR RV1931C"/>
    <property type="match status" value="1"/>
</dbReference>
<dbReference type="PANTHER" id="PTHR43130">
    <property type="entry name" value="ARAC-FAMILY TRANSCRIPTIONAL REGULATOR"/>
    <property type="match status" value="1"/>
</dbReference>
<dbReference type="CDD" id="cd03137">
    <property type="entry name" value="GATase1_AraC_1"/>
    <property type="match status" value="1"/>
</dbReference>
<keyword evidence="2" id="KW-0804">Transcription</keyword>
<evidence type="ECO:0000313" key="5">
    <source>
        <dbReference type="Proteomes" id="UP000580517"/>
    </source>
</evidence>
<reference evidence="4 5" key="1">
    <citation type="submission" date="2020-07" db="EMBL/GenBank/DDBJ databases">
        <title>Taxonomic revisions and descriptions of new bacterial species based on genomic comparisons in the high-G+C-content subgroup of the family Alcaligenaceae.</title>
        <authorList>
            <person name="Szabo A."/>
            <person name="Felfoldi T."/>
        </authorList>
    </citation>
    <scope>NUCLEOTIDE SEQUENCE [LARGE SCALE GENOMIC DNA]</scope>
    <source>
        <strain evidence="4 5">DSM 25264</strain>
    </source>
</reference>
<dbReference type="InterPro" id="IPR018060">
    <property type="entry name" value="HTH_AraC"/>
</dbReference>
<sequence>MRSRTAIADPFRVAVIAFDGITSFHLSVPCLIFGSRHTGTHGPAFDVKVCAQEQGMLSTASGFDIAVHHDLSGMDGAGIVVMPSWYDDCRDAPEPLIRALQKASQRGAIILGLCLGAFPLAQAGLLDSRVATTHWAFADILAERYPHVNVDSDVLYVDEGNVLTSAGVAAGLDCSLHLVRRICGADVANRIARQCVIAPHRQGGQAQFIERPLPVSAGESRVADVLSWVSGNLAQAHGIDALARRAAMSRRNFTRHFRQATGMSFKQWLLNQRLAHAQHMLESSDVSIELLAHQAGFGSALSLRQHFRAAFCTSPSAYRKLFRANDEGGTPLH</sequence>
<dbReference type="SMART" id="SM00342">
    <property type="entry name" value="HTH_ARAC"/>
    <property type="match status" value="1"/>
</dbReference>
<feature type="domain" description="HTH araC/xylS-type" evidence="3">
    <location>
        <begin position="223"/>
        <end position="321"/>
    </location>
</feature>
<dbReference type="GO" id="GO:0043565">
    <property type="term" value="F:sequence-specific DNA binding"/>
    <property type="evidence" value="ECO:0007669"/>
    <property type="project" value="InterPro"/>
</dbReference>
<dbReference type="InterPro" id="IPR009057">
    <property type="entry name" value="Homeodomain-like_sf"/>
</dbReference>
<dbReference type="SUPFAM" id="SSF52317">
    <property type="entry name" value="Class I glutamine amidotransferase-like"/>
    <property type="match status" value="1"/>
</dbReference>
<dbReference type="InterPro" id="IPR029062">
    <property type="entry name" value="Class_I_gatase-like"/>
</dbReference>
<dbReference type="InterPro" id="IPR002818">
    <property type="entry name" value="DJ-1/PfpI"/>
</dbReference>